<feature type="region of interest" description="Disordered" evidence="1">
    <location>
        <begin position="183"/>
        <end position="203"/>
    </location>
</feature>
<comment type="caution">
    <text evidence="2">The sequence shown here is derived from an EMBL/GenBank/DDBJ whole genome shotgun (WGS) entry which is preliminary data.</text>
</comment>
<protein>
    <recommendedName>
        <fullName evidence="4">MADF domain-containing protein</fullName>
    </recommendedName>
</protein>
<name>A0ABV0MGT9_9TELE</name>
<reference evidence="2 3" key="1">
    <citation type="submission" date="2021-06" db="EMBL/GenBank/DDBJ databases">
        <authorList>
            <person name="Palmer J.M."/>
        </authorList>
    </citation>
    <scope>NUCLEOTIDE SEQUENCE [LARGE SCALE GENOMIC DNA]</scope>
    <source>
        <strain evidence="2 3">GA_2019</strain>
        <tissue evidence="2">Muscle</tissue>
    </source>
</reference>
<gene>
    <name evidence="2" type="ORF">GOODEAATRI_010930</name>
</gene>
<evidence type="ECO:0000313" key="2">
    <source>
        <dbReference type="EMBL" id="MEQ2158311.1"/>
    </source>
</evidence>
<evidence type="ECO:0000256" key="1">
    <source>
        <dbReference type="SAM" id="MobiDB-lite"/>
    </source>
</evidence>
<evidence type="ECO:0008006" key="4">
    <source>
        <dbReference type="Google" id="ProtNLM"/>
    </source>
</evidence>
<accession>A0ABV0MGT9</accession>
<organism evidence="2 3">
    <name type="scientific">Goodea atripinnis</name>
    <dbReference type="NCBI Taxonomy" id="208336"/>
    <lineage>
        <taxon>Eukaryota</taxon>
        <taxon>Metazoa</taxon>
        <taxon>Chordata</taxon>
        <taxon>Craniata</taxon>
        <taxon>Vertebrata</taxon>
        <taxon>Euteleostomi</taxon>
        <taxon>Actinopterygii</taxon>
        <taxon>Neopterygii</taxon>
        <taxon>Teleostei</taxon>
        <taxon>Neoteleostei</taxon>
        <taxon>Acanthomorphata</taxon>
        <taxon>Ovalentaria</taxon>
        <taxon>Atherinomorphae</taxon>
        <taxon>Cyprinodontiformes</taxon>
        <taxon>Goodeidae</taxon>
        <taxon>Goodea</taxon>
    </lineage>
</organism>
<sequence>MEPTPQPSLQPNLQENSYKSEYLLTAESCPADPTLCCCLFYHSSHVETTNPVISSHFSLRCYPLLFLSTILKGLGLEGKLTADQVAKKWDNLRTKYKVTVFLFQDLKQPYQGQEHLGAVVESWPWFHIMDEAMQGRLFNSSLVLCPESPVNAGHHPDCQPCQNQDNTDILEFLIKTEMDETVTGEPVEEDEPVHTEAPPTGGIPMGWRRMTECTYKNDVMMICLCLLQELKFPSRGVDTNPSSWPWFYRMNDAMEGRLANAAPILAPIVEDGDEECEPLLQMPKKRARRSRGGMAEFLTESEMDLLVDNEEKNGSSALGDLHRITEFTYKRKKDQKPEGDFY</sequence>
<keyword evidence="3" id="KW-1185">Reference proteome</keyword>
<dbReference type="EMBL" id="JAHRIO010000656">
    <property type="protein sequence ID" value="MEQ2158311.1"/>
    <property type="molecule type" value="Genomic_DNA"/>
</dbReference>
<evidence type="ECO:0000313" key="3">
    <source>
        <dbReference type="Proteomes" id="UP001476798"/>
    </source>
</evidence>
<dbReference type="Proteomes" id="UP001476798">
    <property type="component" value="Unassembled WGS sequence"/>
</dbReference>
<proteinExistence type="predicted"/>